<feature type="compositionally biased region" description="Low complexity" evidence="2">
    <location>
        <begin position="156"/>
        <end position="170"/>
    </location>
</feature>
<evidence type="ECO:0000313" key="5">
    <source>
        <dbReference type="EMBL" id="CAD1825010.1"/>
    </source>
</evidence>
<feature type="region of interest" description="Disordered" evidence="2">
    <location>
        <begin position="139"/>
        <end position="207"/>
    </location>
</feature>
<dbReference type="Pfam" id="PF25279">
    <property type="entry name" value="Beta_prop_At2g24240"/>
    <property type="match status" value="1"/>
</dbReference>
<dbReference type="PANTHER" id="PTHR14499:SF116">
    <property type="entry name" value="OSJNBA0029H02.24 PROTEIN"/>
    <property type="match status" value="1"/>
</dbReference>
<feature type="compositionally biased region" description="Pro residues" evidence="2">
    <location>
        <begin position="141"/>
        <end position="155"/>
    </location>
</feature>
<evidence type="ECO:0000256" key="1">
    <source>
        <dbReference type="ARBA" id="ARBA00004906"/>
    </source>
</evidence>
<evidence type="ECO:0000256" key="2">
    <source>
        <dbReference type="SAM" id="MobiDB-lite"/>
    </source>
</evidence>
<accession>A0A6V7P2E6</accession>
<feature type="domain" description="At2g24240-like C-terminal beta-propeller" evidence="4">
    <location>
        <begin position="213"/>
        <end position="474"/>
    </location>
</feature>
<feature type="compositionally biased region" description="Basic and acidic residues" evidence="2">
    <location>
        <begin position="18"/>
        <end position="28"/>
    </location>
</feature>
<dbReference type="InterPro" id="IPR011047">
    <property type="entry name" value="Quinoprotein_ADH-like_sf"/>
</dbReference>
<dbReference type="SUPFAM" id="SSF50998">
    <property type="entry name" value="Quinoprotein alcohol dehydrogenase-like"/>
    <property type="match status" value="1"/>
</dbReference>
<dbReference type="InterPro" id="IPR011333">
    <property type="entry name" value="SKP1/BTB/POZ_sf"/>
</dbReference>
<dbReference type="Gene3D" id="3.30.710.10">
    <property type="entry name" value="Potassium Channel Kv1.1, Chain A"/>
    <property type="match status" value="1"/>
</dbReference>
<evidence type="ECO:0000259" key="4">
    <source>
        <dbReference type="Pfam" id="PF25279"/>
    </source>
</evidence>
<dbReference type="InterPro" id="IPR003131">
    <property type="entry name" value="T1-type_BTB"/>
</dbReference>
<feature type="region of interest" description="Disordered" evidence="2">
    <location>
        <begin position="1"/>
        <end position="65"/>
    </location>
</feature>
<dbReference type="AlphaFoldDB" id="A0A6V7P2E6"/>
<dbReference type="SUPFAM" id="SSF54695">
    <property type="entry name" value="POZ domain"/>
    <property type="match status" value="1"/>
</dbReference>
<dbReference type="PANTHER" id="PTHR14499">
    <property type="entry name" value="POTASSIUM CHANNEL TETRAMERIZATION DOMAIN-CONTAINING"/>
    <property type="match status" value="1"/>
</dbReference>
<protein>
    <submittedName>
        <fullName evidence="5">Uncharacterized protein</fullName>
    </submittedName>
</protein>
<feature type="compositionally biased region" description="Basic residues" evidence="2">
    <location>
        <begin position="29"/>
        <end position="43"/>
    </location>
</feature>
<dbReference type="Pfam" id="PF02214">
    <property type="entry name" value="BTB_2"/>
    <property type="match status" value="1"/>
</dbReference>
<name>A0A6V7P2E6_ANACO</name>
<sequence>MSGGVNGEEQGPRPLQRGRRDLRDDQHHARQRRPRLHARRPPRRLLEPPLPLRLRRGGGAGAGAGAAEGPIPEYFIDRNPACFGVLLDLLRTGELHVPAHVPERLLLREALFYGLLGHVRAARWGRPLDGSRLQLARSVPAAPPATAPPSAPPPTAGAAWPTASSPTSTTGPPPPPPALPRPPAPQRRRLPLPAPPPPLRRERATPASSLPCSGLALFDAHSSALLHRFPVSHRGQPKSFTAGALALDDADAVFASCKGRFNEYGVGVWDAASGRQSDFFYQPPGCPLGDADKLQWLPSLRCLMVASLFPRTDDCFIGLLDFRSRDLVWSWSDANSNPLDDKRVLHAIATDDNRSVCVVNQYDDLGFIDLRTSAAAAAAAVRWSSRSKLTNRKVAASSAAAAAAEESCYPKLAMHNGQLFSSMNDSISVFCGPEFVLTSTLRRSYGGPICDFSIGGDRLFALHNEENVFDVWETPPAPIII</sequence>
<proteinExistence type="predicted"/>
<feature type="domain" description="Potassium channel tetramerisation-type BTB" evidence="3">
    <location>
        <begin position="73"/>
        <end position="116"/>
    </location>
</feature>
<dbReference type="InterPro" id="IPR057441">
    <property type="entry name" value="Beta_prop_At2g24240"/>
</dbReference>
<dbReference type="GO" id="GO:0051260">
    <property type="term" value="P:protein homooligomerization"/>
    <property type="evidence" value="ECO:0007669"/>
    <property type="project" value="InterPro"/>
</dbReference>
<evidence type="ECO:0000259" key="3">
    <source>
        <dbReference type="Pfam" id="PF02214"/>
    </source>
</evidence>
<comment type="pathway">
    <text evidence="1">Protein modification; protein ubiquitination.</text>
</comment>
<dbReference type="EMBL" id="LR862144">
    <property type="protein sequence ID" value="CAD1825010.1"/>
    <property type="molecule type" value="Genomic_DNA"/>
</dbReference>
<feature type="compositionally biased region" description="Pro residues" evidence="2">
    <location>
        <begin position="171"/>
        <end position="185"/>
    </location>
</feature>
<organism evidence="5">
    <name type="scientific">Ananas comosus var. bracteatus</name>
    <name type="common">red pineapple</name>
    <dbReference type="NCBI Taxonomy" id="296719"/>
    <lineage>
        <taxon>Eukaryota</taxon>
        <taxon>Viridiplantae</taxon>
        <taxon>Streptophyta</taxon>
        <taxon>Embryophyta</taxon>
        <taxon>Tracheophyta</taxon>
        <taxon>Spermatophyta</taxon>
        <taxon>Magnoliopsida</taxon>
        <taxon>Liliopsida</taxon>
        <taxon>Poales</taxon>
        <taxon>Bromeliaceae</taxon>
        <taxon>Bromelioideae</taxon>
        <taxon>Ananas</taxon>
    </lineage>
</organism>
<gene>
    <name evidence="5" type="ORF">CB5_LOCUS8221</name>
</gene>
<reference evidence="5" key="1">
    <citation type="submission" date="2020-07" db="EMBL/GenBank/DDBJ databases">
        <authorList>
            <person name="Lin J."/>
        </authorList>
    </citation>
    <scope>NUCLEOTIDE SEQUENCE</scope>
</reference>